<sequence length="92" mass="10740">MLDIKYIRENVEEIKRNNASRNVKVDIDLLLKLDKQRRDAQLEVEAARAELKKSSKQKPSAEEITRLRTLGEKTQKKEGCFKFPTLIMKARP</sequence>
<reference evidence="3 4" key="1">
    <citation type="journal article" date="2015" name="Nature">
        <title>rRNA introns, odd ribosomes, and small enigmatic genomes across a large radiation of phyla.</title>
        <authorList>
            <person name="Brown C.T."/>
            <person name="Hug L.A."/>
            <person name="Thomas B.C."/>
            <person name="Sharon I."/>
            <person name="Castelle C.J."/>
            <person name="Singh A."/>
            <person name="Wilkins M.J."/>
            <person name="Williams K.H."/>
            <person name="Banfield J.F."/>
        </authorList>
    </citation>
    <scope>NUCLEOTIDE SEQUENCE [LARGE SCALE GENOMIC DNA]</scope>
</reference>
<keyword evidence="3" id="KW-0436">Ligase</keyword>
<dbReference type="GO" id="GO:0000166">
    <property type="term" value="F:nucleotide binding"/>
    <property type="evidence" value="ECO:0007669"/>
    <property type="project" value="InterPro"/>
</dbReference>
<dbReference type="SUPFAM" id="SSF46589">
    <property type="entry name" value="tRNA-binding arm"/>
    <property type="match status" value="1"/>
</dbReference>
<dbReference type="InterPro" id="IPR010978">
    <property type="entry name" value="tRNA-bd_arm"/>
</dbReference>
<keyword evidence="1" id="KW-0175">Coiled coil</keyword>
<evidence type="ECO:0000313" key="3">
    <source>
        <dbReference type="EMBL" id="KKU12770.1"/>
    </source>
</evidence>
<dbReference type="AlphaFoldDB" id="A0A0G1QVU2"/>
<dbReference type="Gene3D" id="1.10.287.40">
    <property type="entry name" value="Serine-tRNA synthetase, tRNA binding domain"/>
    <property type="match status" value="1"/>
</dbReference>
<evidence type="ECO:0000313" key="4">
    <source>
        <dbReference type="Proteomes" id="UP000034911"/>
    </source>
</evidence>
<gene>
    <name evidence="3" type="ORF">UX20_C0042G0002</name>
</gene>
<dbReference type="EMBL" id="LCLH01000042">
    <property type="protein sequence ID" value="KKU12770.1"/>
    <property type="molecule type" value="Genomic_DNA"/>
</dbReference>
<dbReference type="InterPro" id="IPR042103">
    <property type="entry name" value="SerRS_1_N_sf"/>
</dbReference>
<protein>
    <submittedName>
        <fullName evidence="3">Serine-tRNA ligase</fullName>
    </submittedName>
</protein>
<dbReference type="Pfam" id="PF02403">
    <property type="entry name" value="Seryl_tRNA_N"/>
    <property type="match status" value="1"/>
</dbReference>
<dbReference type="GO" id="GO:0016874">
    <property type="term" value="F:ligase activity"/>
    <property type="evidence" value="ECO:0007669"/>
    <property type="project" value="UniProtKB-KW"/>
</dbReference>
<accession>A0A0G1QVU2</accession>
<comment type="caution">
    <text evidence="3">The sequence shown here is derived from an EMBL/GenBank/DDBJ whole genome shotgun (WGS) entry which is preliminary data.</text>
</comment>
<dbReference type="Proteomes" id="UP000034911">
    <property type="component" value="Unassembled WGS sequence"/>
</dbReference>
<feature type="coiled-coil region" evidence="1">
    <location>
        <begin position="30"/>
        <end position="57"/>
    </location>
</feature>
<evidence type="ECO:0000259" key="2">
    <source>
        <dbReference type="Pfam" id="PF02403"/>
    </source>
</evidence>
<feature type="domain" description="Serine-tRNA synthetase type1 N-terminal" evidence="2">
    <location>
        <begin position="1"/>
        <end position="57"/>
    </location>
</feature>
<organism evidence="3 4">
    <name type="scientific">Candidatus Magasanikbacteria bacterium GW2011_GWC2_45_8</name>
    <dbReference type="NCBI Taxonomy" id="1619050"/>
    <lineage>
        <taxon>Bacteria</taxon>
        <taxon>Candidatus Magasanikiibacteriota</taxon>
    </lineage>
</organism>
<evidence type="ECO:0000256" key="1">
    <source>
        <dbReference type="SAM" id="Coils"/>
    </source>
</evidence>
<name>A0A0G1QVU2_9BACT</name>
<dbReference type="STRING" id="1619050.UX20_C0042G0002"/>
<proteinExistence type="predicted"/>
<dbReference type="InterPro" id="IPR015866">
    <property type="entry name" value="Ser-tRNA-synth_1_N"/>
</dbReference>